<evidence type="ECO:0000256" key="1">
    <source>
        <dbReference type="SAM" id="Phobius"/>
    </source>
</evidence>
<dbReference type="GO" id="GO:0005524">
    <property type="term" value="F:ATP binding"/>
    <property type="evidence" value="ECO:0007669"/>
    <property type="project" value="InterPro"/>
</dbReference>
<dbReference type="PROSITE" id="PS51192">
    <property type="entry name" value="HELICASE_ATP_BIND_1"/>
    <property type="match status" value="1"/>
</dbReference>
<dbReference type="RefSeq" id="WP_072886152.1">
    <property type="nucleotide sequence ID" value="NZ_FQVO01000019.1"/>
</dbReference>
<gene>
    <name evidence="3" type="ORF">SAMN05444408_11925</name>
</gene>
<dbReference type="GO" id="GO:0016787">
    <property type="term" value="F:hydrolase activity"/>
    <property type="evidence" value="ECO:0007669"/>
    <property type="project" value="InterPro"/>
</dbReference>
<dbReference type="SMART" id="SM00487">
    <property type="entry name" value="DEXDc"/>
    <property type="match status" value="1"/>
</dbReference>
<dbReference type="InterPro" id="IPR003593">
    <property type="entry name" value="AAA+_ATPase"/>
</dbReference>
<name>A0A1M5BGP0_9FLAO</name>
<keyword evidence="1" id="KW-0472">Membrane</keyword>
<dbReference type="PANTHER" id="PTHR47396">
    <property type="entry name" value="TYPE I RESTRICTION ENZYME ECOKI R PROTEIN"/>
    <property type="match status" value="1"/>
</dbReference>
<feature type="domain" description="Helicase ATP-binding" evidence="2">
    <location>
        <begin position="25"/>
        <end position="197"/>
    </location>
</feature>
<evidence type="ECO:0000313" key="3">
    <source>
        <dbReference type="EMBL" id="SHF41763.1"/>
    </source>
</evidence>
<dbReference type="SMART" id="SM00382">
    <property type="entry name" value="AAA"/>
    <property type="match status" value="1"/>
</dbReference>
<feature type="transmembrane region" description="Helical" evidence="1">
    <location>
        <begin position="674"/>
        <end position="691"/>
    </location>
</feature>
<evidence type="ECO:0000313" key="4">
    <source>
        <dbReference type="Proteomes" id="UP000184236"/>
    </source>
</evidence>
<protein>
    <submittedName>
        <fullName evidence="3">Type III restriction enzyme, res subunit</fullName>
    </submittedName>
</protein>
<dbReference type="GO" id="GO:0005829">
    <property type="term" value="C:cytosol"/>
    <property type="evidence" value="ECO:0007669"/>
    <property type="project" value="TreeGrafter"/>
</dbReference>
<dbReference type="InterPro" id="IPR006935">
    <property type="entry name" value="Helicase/UvrB_N"/>
</dbReference>
<proteinExistence type="predicted"/>
<keyword evidence="1" id="KW-0812">Transmembrane</keyword>
<dbReference type="GO" id="GO:0003677">
    <property type="term" value="F:DNA binding"/>
    <property type="evidence" value="ECO:0007669"/>
    <property type="project" value="InterPro"/>
</dbReference>
<dbReference type="AlphaFoldDB" id="A0A1M5BGP0"/>
<evidence type="ECO:0000259" key="2">
    <source>
        <dbReference type="PROSITE" id="PS51192"/>
    </source>
</evidence>
<dbReference type="Gene3D" id="3.40.50.300">
    <property type="entry name" value="P-loop containing nucleotide triphosphate hydrolases"/>
    <property type="match status" value="2"/>
</dbReference>
<dbReference type="InterPro" id="IPR050742">
    <property type="entry name" value="Helicase_Restrict-Modif_Enz"/>
</dbReference>
<dbReference type="Pfam" id="PF04851">
    <property type="entry name" value="ResIII"/>
    <property type="match status" value="1"/>
</dbReference>
<dbReference type="InterPro" id="IPR014001">
    <property type="entry name" value="Helicase_ATP-bd"/>
</dbReference>
<dbReference type="OrthoDB" id="9759819at2"/>
<feature type="transmembrane region" description="Helical" evidence="1">
    <location>
        <begin position="711"/>
        <end position="730"/>
    </location>
</feature>
<dbReference type="SUPFAM" id="SSF52540">
    <property type="entry name" value="P-loop containing nucleoside triphosphate hydrolases"/>
    <property type="match status" value="1"/>
</dbReference>
<reference evidence="4" key="1">
    <citation type="submission" date="2016-11" db="EMBL/GenBank/DDBJ databases">
        <authorList>
            <person name="Varghese N."/>
            <person name="Submissions S."/>
        </authorList>
    </citation>
    <scope>NUCLEOTIDE SEQUENCE [LARGE SCALE GENOMIC DNA]</scope>
    <source>
        <strain evidence="4">DSM 26898</strain>
    </source>
</reference>
<organism evidence="3 4">
    <name type="scientific">Chryseobacterium takakiae</name>
    <dbReference type="NCBI Taxonomy" id="1302685"/>
    <lineage>
        <taxon>Bacteria</taxon>
        <taxon>Pseudomonadati</taxon>
        <taxon>Bacteroidota</taxon>
        <taxon>Flavobacteriia</taxon>
        <taxon>Flavobacteriales</taxon>
        <taxon>Weeksellaceae</taxon>
        <taxon>Chryseobacterium group</taxon>
        <taxon>Chryseobacterium</taxon>
    </lineage>
</organism>
<dbReference type="PANTHER" id="PTHR47396:SF1">
    <property type="entry name" value="ATP-DEPENDENT HELICASE IRC3-RELATED"/>
    <property type="match status" value="1"/>
</dbReference>
<dbReference type="EMBL" id="FQVO01000019">
    <property type="protein sequence ID" value="SHF41763.1"/>
    <property type="molecule type" value="Genomic_DNA"/>
</dbReference>
<dbReference type="CDD" id="cd18785">
    <property type="entry name" value="SF2_C"/>
    <property type="match status" value="1"/>
</dbReference>
<dbReference type="STRING" id="1302685.SAMN05444408_11925"/>
<keyword evidence="1" id="KW-1133">Transmembrane helix</keyword>
<dbReference type="InterPro" id="IPR027417">
    <property type="entry name" value="P-loop_NTPase"/>
</dbReference>
<keyword evidence="4" id="KW-1185">Reference proteome</keyword>
<dbReference type="Proteomes" id="UP000184236">
    <property type="component" value="Unassembled WGS sequence"/>
</dbReference>
<sequence>MNSFPSGIQFKYKWREYQQNILDHLDEHLSGKHLHIVAPPGSGKTVLGLEIMLRLNEPALIITPTLAIRSQWIQRFCELFVDEGIIPEWVSTDIKNPGLITVTTYQAIHTACHSKVEDLDKKYTYSEPDISLIIEKLKKKNVTTFILDEAHHLKSAWWKSITAIKEKISPTIVALTATPPFDVSGLEWERYIQLNGPVDIEISVPELMLEGDLCPHQDLVYFATPAKKEKHTIESYYDAARNLFEELKTDKILLYALENHPVYENPEMHLEWIYDNISSYTSGLVYLSFRGKEIADIHFEIVGAPRKIVPAFNFFWLEKLLCFYLFTFDDYFNSFKEHRTHLESRLKRNGFLENKTISFFNNKNLNKLFNLSTGKLQGIKNIVDFEYSVLKDDLKMVILTDFIKKEFLTDENQNNFEPDKIGAVPIFEMLRREKSDHRKVGVLTGSIVIIPKSSEEIFKTLCLKKNLTSVSATELSYDHEYLLITISEAVRHAVVEIVTEIFQSGEIHVLIGTKSLLGEGWDAPKMNTLILASFVSSFVLSNQMRGRVIRTDKDTPHKTGNIWHLVCFDDKSENGGYDFDILKKRFKTFTGISNIQDPTIENNFERLNIKIHEQKRDFDIMNLQTFITAKDRERLSKQWSIALDKGSFLIEEIKIPENKVRKSKEMKLGYLKKMIGYFSGIMFSVFFTFLYEVVSEVVKSYDDIHSLQGLFKAFLVAGILGIFTFGSKFIKAARQYFKYKNIAKHLELIGNVVLKALIHENIIKTPAGKLKIVSSADIYKNPGCYLQGGSAHEKSIFISVLQELISQNDNPRYLLKQENSFLFIKQDLYFAVPEVFGKNKKSAEFFRKIWNETFDKTDLIFTRTTAGRKILLRLRFQNLIDGNARIEHVYKWTK</sequence>
<accession>A0A1M5BGP0</accession>